<dbReference type="Proteomes" id="UP000694700">
    <property type="component" value="Unplaced"/>
</dbReference>
<feature type="compositionally biased region" description="Basic and acidic residues" evidence="1">
    <location>
        <begin position="719"/>
        <end position="729"/>
    </location>
</feature>
<sequence>MSKCSLNVSTHGADPDDSGDDWEIGVGNLIIDLDADLEKDRQRLEMNRVLSVKSAVEGREELEYNCSSAGAAFDGLTRASAASEQPFLCKEPKKFKLKRRNSTTDTDRFPSLEIVSGIPKVCVGKRREAQGRGGEMNSAPAPVDSDEPAPLVRTKDGKKGKTQSKGVKREKDSAKTRKEKPNDEFGPLSENGSALGGTENLIGRGGMDAAIVDHTDDTSTEEHTPPPPVLAILYYCPSGTMFVLSLALSLQLSVKTRSVGTNTQEAEKALESSYMEPCQPGTSVNLEGIVWHETEEGVLVVNVTWRKRTYVGTLLDCTKHDWAPPRFCESPMSDSEMPYARGRGKRMRLAIPDQPTADQSLSKIRGLTHKRRGVGIGNKGRRGSLNLSGSRTPGYYTVEDIKSNSLICGKRKGKAPADLDLSLVSEDIRNGNGKRIRAKSRSAPSTPQGKSDPVFLDQVCASPMLIDCPHPNCNKKYKHINGLRYHQSHAHLNSDSKQELEVESEDRFSDFDEALGSVPFDSSENIITKKPRSMYKLNAVGSPKSRKALLNNDSSPIANAKLRPNVASKERSIDDLSNLPLISNMSVVLENCLMTDRSTSVEMPKLEAEGAIDKRDICGKVKKEGFTERCLAKSRTNRLINAAPAPPKLTAIPPAAFSTKITEVSSNQASPTVALTKAKNLSMKTIKPKLDIIAQVNMANTTAVQSKDSKRKEKHRLKDRNCKDPRSPKSDPIYTKADDTKTIGKDFPVSLLKEHLSKQDVVNGPSETQESRMASIRAEADKVYTFSDNAPSPSIGSSARIDCVPLTNGDGASTKTNSPAYSDISDAAEDGGSNSRSRRNSTQDPNSNSNINHKIPSMSTAPTVTPGKEVQSTSHGHGYESHCIPGYMHSGQASSTSFHKVASPYGRTKDDLRDLNEDIKSSESSSHSSSQSQLQYAETHTALAQSLYYGQYSRGVSMDQKVLMMPSTHRPLSEACCEEIQYSKSRGQVRRGSEQKERTKDEQKQFISSPHSIHKGANSVKINCAKPGFIYVDLDKQLSFQQQQGKSWSHSYQSKYVKQQNQEVNKISEEMSLSPDKGKDWHMPLEPESRLEAELQSVKCEMAAEVIEESTRPEGDEIVGEMSDDSQNTRGATSSPQQSFIQFQHSYPYLHLCETSSNAYRVMSPALVHNYPGFHYPLYGKTAGREDSEGAQSSKPVTDSTALELLSHPLLPYHGKSPVVYKLTAQKQERETERERESIPFSHLQAHHLTHLGMSYTLVSGQYDPFQGLSSAALVANQQVKTTQTCSSGEKTNAITNAIK</sequence>
<dbReference type="PANTHER" id="PTHR21564:SF4">
    <property type="entry name" value="ZINC FINGER PROTEIN 608"/>
    <property type="match status" value="1"/>
</dbReference>
<evidence type="ECO:0000256" key="1">
    <source>
        <dbReference type="SAM" id="MobiDB-lite"/>
    </source>
</evidence>
<feature type="region of interest" description="Disordered" evidence="1">
    <location>
        <begin position="1"/>
        <end position="20"/>
    </location>
</feature>
<feature type="region of interest" description="Disordered" evidence="1">
    <location>
        <begin position="986"/>
        <end position="1007"/>
    </location>
</feature>
<reference evidence="3" key="1">
    <citation type="submission" date="2025-08" db="UniProtKB">
        <authorList>
            <consortium name="Ensembl"/>
        </authorList>
    </citation>
    <scope>IDENTIFICATION</scope>
</reference>
<feature type="compositionally biased region" description="Polar residues" evidence="1">
    <location>
        <begin position="1125"/>
        <end position="1137"/>
    </location>
</feature>
<evidence type="ECO:0000313" key="4">
    <source>
        <dbReference type="Proteomes" id="UP000694700"/>
    </source>
</evidence>
<feature type="compositionally biased region" description="Basic and acidic residues" evidence="1">
    <location>
        <begin position="991"/>
        <end position="1004"/>
    </location>
</feature>
<feature type="compositionally biased region" description="Polar residues" evidence="1">
    <location>
        <begin position="1"/>
        <end position="10"/>
    </location>
</feature>
<feature type="compositionally biased region" description="Polar residues" evidence="1">
    <location>
        <begin position="810"/>
        <end position="820"/>
    </location>
</feature>
<feature type="region of interest" description="Disordered" evidence="1">
    <location>
        <begin position="1108"/>
        <end position="1137"/>
    </location>
</feature>
<feature type="region of interest" description="Disordered" evidence="1">
    <location>
        <begin position="127"/>
        <end position="202"/>
    </location>
</feature>
<dbReference type="PROSITE" id="PS00028">
    <property type="entry name" value="ZINC_FINGER_C2H2_1"/>
    <property type="match status" value="1"/>
</dbReference>
<proteinExistence type="predicted"/>
<accession>A0A8C1V754</accession>
<feature type="region of interest" description="Disordered" evidence="1">
    <location>
        <begin position="703"/>
        <end position="740"/>
    </location>
</feature>
<evidence type="ECO:0000313" key="3">
    <source>
        <dbReference type="Ensembl" id="ENSCCRP00015045698.1"/>
    </source>
</evidence>
<dbReference type="InterPro" id="IPR040010">
    <property type="entry name" value="ZN608/ZN609"/>
</dbReference>
<dbReference type="PANTHER" id="PTHR21564">
    <property type="entry name" value="BRAKELESS PROTEIN"/>
    <property type="match status" value="1"/>
</dbReference>
<dbReference type="InterPro" id="IPR013087">
    <property type="entry name" value="Znf_C2H2_type"/>
</dbReference>
<feature type="compositionally biased region" description="Basic and acidic residues" evidence="1">
    <location>
        <begin position="167"/>
        <end position="183"/>
    </location>
</feature>
<evidence type="ECO:0000259" key="2">
    <source>
        <dbReference type="PROSITE" id="PS00028"/>
    </source>
</evidence>
<dbReference type="GO" id="GO:0006357">
    <property type="term" value="P:regulation of transcription by RNA polymerase II"/>
    <property type="evidence" value="ECO:0007669"/>
    <property type="project" value="TreeGrafter"/>
</dbReference>
<feature type="region of interest" description="Disordered" evidence="1">
    <location>
        <begin position="808"/>
        <end position="886"/>
    </location>
</feature>
<protein>
    <submittedName>
        <fullName evidence="3">Zinc finger protein 608</fullName>
    </submittedName>
</protein>
<dbReference type="Ensembl" id="ENSCCRT00015047231.1">
    <property type="protein sequence ID" value="ENSCCRP00015045698.1"/>
    <property type="gene ID" value="ENSCCRG00015018961.1"/>
</dbReference>
<feature type="domain" description="C2H2-type" evidence="2">
    <location>
        <begin position="468"/>
        <end position="491"/>
    </location>
</feature>
<dbReference type="GO" id="GO:0005634">
    <property type="term" value="C:nucleus"/>
    <property type="evidence" value="ECO:0007669"/>
    <property type="project" value="TreeGrafter"/>
</dbReference>
<feature type="compositionally biased region" description="Polar residues" evidence="1">
    <location>
        <begin position="842"/>
        <end position="863"/>
    </location>
</feature>
<organism evidence="3 4">
    <name type="scientific">Cyprinus carpio</name>
    <name type="common">Common carp</name>
    <dbReference type="NCBI Taxonomy" id="7962"/>
    <lineage>
        <taxon>Eukaryota</taxon>
        <taxon>Metazoa</taxon>
        <taxon>Chordata</taxon>
        <taxon>Craniata</taxon>
        <taxon>Vertebrata</taxon>
        <taxon>Euteleostomi</taxon>
        <taxon>Actinopterygii</taxon>
        <taxon>Neopterygii</taxon>
        <taxon>Teleostei</taxon>
        <taxon>Ostariophysi</taxon>
        <taxon>Cypriniformes</taxon>
        <taxon>Cyprinidae</taxon>
        <taxon>Cyprininae</taxon>
        <taxon>Cyprinus</taxon>
    </lineage>
</organism>
<feature type="region of interest" description="Disordered" evidence="1">
    <location>
        <begin position="432"/>
        <end position="452"/>
    </location>
</feature>
<name>A0A8C1V754_CYPCA</name>